<name>A0A4C1UE59_EUMVA</name>
<protein>
    <submittedName>
        <fullName evidence="1">Uncharacterized protein</fullName>
    </submittedName>
</protein>
<accession>A0A4C1UE59</accession>
<proteinExistence type="predicted"/>
<dbReference type="Proteomes" id="UP000299102">
    <property type="component" value="Unassembled WGS sequence"/>
</dbReference>
<dbReference type="OrthoDB" id="10012075at2759"/>
<organism evidence="1 2">
    <name type="scientific">Eumeta variegata</name>
    <name type="common">Bagworm moth</name>
    <name type="synonym">Eumeta japonica</name>
    <dbReference type="NCBI Taxonomy" id="151549"/>
    <lineage>
        <taxon>Eukaryota</taxon>
        <taxon>Metazoa</taxon>
        <taxon>Ecdysozoa</taxon>
        <taxon>Arthropoda</taxon>
        <taxon>Hexapoda</taxon>
        <taxon>Insecta</taxon>
        <taxon>Pterygota</taxon>
        <taxon>Neoptera</taxon>
        <taxon>Endopterygota</taxon>
        <taxon>Lepidoptera</taxon>
        <taxon>Glossata</taxon>
        <taxon>Ditrysia</taxon>
        <taxon>Tineoidea</taxon>
        <taxon>Psychidae</taxon>
        <taxon>Oiketicinae</taxon>
        <taxon>Eumeta</taxon>
    </lineage>
</organism>
<reference evidence="1 2" key="1">
    <citation type="journal article" date="2019" name="Commun. Biol.">
        <title>The bagworm genome reveals a unique fibroin gene that provides high tensile strength.</title>
        <authorList>
            <person name="Kono N."/>
            <person name="Nakamura H."/>
            <person name="Ohtoshi R."/>
            <person name="Tomita M."/>
            <person name="Numata K."/>
            <person name="Arakawa K."/>
        </authorList>
    </citation>
    <scope>NUCLEOTIDE SEQUENCE [LARGE SCALE GENOMIC DNA]</scope>
</reference>
<evidence type="ECO:0000313" key="1">
    <source>
        <dbReference type="EMBL" id="GBP24262.1"/>
    </source>
</evidence>
<dbReference type="EMBL" id="BGZK01000159">
    <property type="protein sequence ID" value="GBP24262.1"/>
    <property type="molecule type" value="Genomic_DNA"/>
</dbReference>
<gene>
    <name evidence="1" type="ORF">EVAR_80115_1</name>
</gene>
<keyword evidence="2" id="KW-1185">Reference proteome</keyword>
<comment type="caution">
    <text evidence="1">The sequence shown here is derived from an EMBL/GenBank/DDBJ whole genome shotgun (WGS) entry which is preliminary data.</text>
</comment>
<evidence type="ECO:0000313" key="2">
    <source>
        <dbReference type="Proteomes" id="UP000299102"/>
    </source>
</evidence>
<sequence>MSAEINKILPQEGTGIARKSLSRLVLGCPIVSEGNKFPYRRIGSSKLDCGDEVRHPLRLVFRRGETSTGQVRFGTLNVCGESVVFRKPDEPQFERPIGNHTFHIGKEAVLGCSIVNLGKHKV</sequence>
<dbReference type="AlphaFoldDB" id="A0A4C1UE59"/>